<gene>
    <name evidence="2" type="ORF">KUTeg_007840</name>
</gene>
<evidence type="ECO:0000259" key="1">
    <source>
        <dbReference type="SMART" id="SM00128"/>
    </source>
</evidence>
<dbReference type="Pfam" id="PF22669">
    <property type="entry name" value="Exo_endo_phos2"/>
    <property type="match status" value="1"/>
</dbReference>
<accession>A0ABQ9FJ35</accession>
<dbReference type="PANTHER" id="PTHR11200">
    <property type="entry name" value="INOSITOL 5-PHOSPHATASE"/>
    <property type="match status" value="1"/>
</dbReference>
<dbReference type="PANTHER" id="PTHR11200:SF300">
    <property type="entry name" value="TYPE II INOSITOL 1,4,5-TRISPHOSPHATE 5-PHOSPHATASE"/>
    <property type="match status" value="1"/>
</dbReference>
<comment type="caution">
    <text evidence="2">The sequence shown here is derived from an EMBL/GenBank/DDBJ whole genome shotgun (WGS) entry which is preliminary data.</text>
</comment>
<organism evidence="2 3">
    <name type="scientific">Tegillarca granosa</name>
    <name type="common">Malaysian cockle</name>
    <name type="synonym">Anadara granosa</name>
    <dbReference type="NCBI Taxonomy" id="220873"/>
    <lineage>
        <taxon>Eukaryota</taxon>
        <taxon>Metazoa</taxon>
        <taxon>Spiralia</taxon>
        <taxon>Lophotrochozoa</taxon>
        <taxon>Mollusca</taxon>
        <taxon>Bivalvia</taxon>
        <taxon>Autobranchia</taxon>
        <taxon>Pteriomorphia</taxon>
        <taxon>Arcoida</taxon>
        <taxon>Arcoidea</taxon>
        <taxon>Arcidae</taxon>
        <taxon>Tegillarca</taxon>
    </lineage>
</organism>
<evidence type="ECO:0000313" key="2">
    <source>
        <dbReference type="EMBL" id="KAJ8315690.1"/>
    </source>
</evidence>
<dbReference type="Gene3D" id="3.60.10.10">
    <property type="entry name" value="Endonuclease/exonuclease/phosphatase"/>
    <property type="match status" value="1"/>
</dbReference>
<protein>
    <recommendedName>
        <fullName evidence="1">Inositol polyphosphate-related phosphatase domain-containing protein</fullName>
    </recommendedName>
</protein>
<dbReference type="Proteomes" id="UP001217089">
    <property type="component" value="Unassembled WGS sequence"/>
</dbReference>
<dbReference type="SUPFAM" id="SSF56219">
    <property type="entry name" value="DNase I-like"/>
    <property type="match status" value="1"/>
</dbReference>
<name>A0ABQ9FJ35_TEGGR</name>
<dbReference type="InterPro" id="IPR031896">
    <property type="entry name" value="INPP5B_PH_dom"/>
</dbReference>
<dbReference type="InterPro" id="IPR046985">
    <property type="entry name" value="IP5"/>
</dbReference>
<dbReference type="Gene3D" id="2.30.29.110">
    <property type="match status" value="1"/>
</dbReference>
<dbReference type="InterPro" id="IPR036691">
    <property type="entry name" value="Endo/exonu/phosph_ase_sf"/>
</dbReference>
<evidence type="ECO:0000313" key="3">
    <source>
        <dbReference type="Proteomes" id="UP001217089"/>
    </source>
</evidence>
<feature type="domain" description="Inositol polyphosphate-related phosphatase" evidence="1">
    <location>
        <begin position="283"/>
        <end position="519"/>
    </location>
</feature>
<sequence>MDPNVLVQRKLGQDEKCLMCVIGRLIDGFAKFDRYVAIVEKLEDHGIFILSSKRVPAFSSDELKIEDVLSVDGNLRALQETVKSEDPSLGTNLVLNLRTSNKKMCIELPNDKWSLQFMAELKRCQDVESQIAAFGLPSSFKWLDKYRSNLETQTSTNPFANDVFDPLKYMNIENTQGETVVDNMPGKPVVSEQKFSDNFTDSLSLNDIKVKSTMMKSASRDSLDILETNNENGLTDSVGKITEQLGIAGSGVDLGEQLKPASARENLVRFFMTEREDEFTYKQNLRVFCGTWNVNGQSPGPSLREWLAVDPSPPDVYAIGFQELDLSNQAYIFSDSPKETEWQNAVRSSLHPKAKYKKVKLIRLVGVMLIVYVKEEHAAHVKFIDTDSVPTGILGIMGNKGGVGVRMTIRSTSLLFINSHLAAHQEEYERRNQDYRDIDSKMRFRQFVPPLRIDEHDLVFWIGDLNYRIADLDIDKVKAMIDKENFHDLIQYDQVVRRVEFLLGVIVFCIKELALNNYNIEIICS</sequence>
<dbReference type="SMART" id="SM00128">
    <property type="entry name" value="IPPc"/>
    <property type="match status" value="1"/>
</dbReference>
<keyword evidence="3" id="KW-1185">Reference proteome</keyword>
<dbReference type="Pfam" id="PF16776">
    <property type="entry name" value="INPP5B_PH"/>
    <property type="match status" value="1"/>
</dbReference>
<dbReference type="EMBL" id="JARBDR010000337">
    <property type="protein sequence ID" value="KAJ8315690.1"/>
    <property type="molecule type" value="Genomic_DNA"/>
</dbReference>
<dbReference type="InterPro" id="IPR000300">
    <property type="entry name" value="IPPc"/>
</dbReference>
<proteinExistence type="predicted"/>
<reference evidence="2 3" key="1">
    <citation type="submission" date="2022-12" db="EMBL/GenBank/DDBJ databases">
        <title>Chromosome-level genome of Tegillarca granosa.</title>
        <authorList>
            <person name="Kim J."/>
        </authorList>
    </citation>
    <scope>NUCLEOTIDE SEQUENCE [LARGE SCALE GENOMIC DNA]</scope>
    <source>
        <strain evidence="2">Teg-2019</strain>
        <tissue evidence="2">Adductor muscle</tissue>
    </source>
</reference>